<protein>
    <submittedName>
        <fullName evidence="1">Uncharacterized protein</fullName>
    </submittedName>
</protein>
<keyword evidence="2" id="KW-1185">Reference proteome</keyword>
<gene>
    <name evidence="1" type="ORF">PHLGIDRAFT_445226</name>
</gene>
<organism evidence="1 2">
    <name type="scientific">Phlebiopsis gigantea (strain 11061_1 CR5-6)</name>
    <name type="common">White-rot fungus</name>
    <name type="synonym">Peniophora gigantea</name>
    <dbReference type="NCBI Taxonomy" id="745531"/>
    <lineage>
        <taxon>Eukaryota</taxon>
        <taxon>Fungi</taxon>
        <taxon>Dikarya</taxon>
        <taxon>Basidiomycota</taxon>
        <taxon>Agaricomycotina</taxon>
        <taxon>Agaricomycetes</taxon>
        <taxon>Polyporales</taxon>
        <taxon>Phanerochaetaceae</taxon>
        <taxon>Phlebiopsis</taxon>
    </lineage>
</organism>
<name>A0A0C3RXT9_PHLG1</name>
<accession>A0A0C3RXT9</accession>
<dbReference type="EMBL" id="KN840510">
    <property type="protein sequence ID" value="KIP06786.1"/>
    <property type="molecule type" value="Genomic_DNA"/>
</dbReference>
<sequence length="150" mass="16651">MTPAIKTPGWEDIINTGINAHKSQHFLHHLAAVLSSHTLQTPSTMPVDRKLIAAALKWVGQAAARPKSSTSFGNGVWERMHGGGTSAYPFCRPKGLRGAPNQWEVKLVCDPDRKGEEVSLVDHFTIESEEQPDKEVVYAELEKRLKELLK</sequence>
<evidence type="ECO:0000313" key="1">
    <source>
        <dbReference type="EMBL" id="KIP06786.1"/>
    </source>
</evidence>
<evidence type="ECO:0000313" key="2">
    <source>
        <dbReference type="Proteomes" id="UP000053257"/>
    </source>
</evidence>
<dbReference type="AlphaFoldDB" id="A0A0C3RXT9"/>
<reference evidence="1 2" key="1">
    <citation type="journal article" date="2014" name="PLoS Genet.">
        <title>Analysis of the Phlebiopsis gigantea genome, transcriptome and secretome provides insight into its pioneer colonization strategies of wood.</title>
        <authorList>
            <person name="Hori C."/>
            <person name="Ishida T."/>
            <person name="Igarashi K."/>
            <person name="Samejima M."/>
            <person name="Suzuki H."/>
            <person name="Master E."/>
            <person name="Ferreira P."/>
            <person name="Ruiz-Duenas F.J."/>
            <person name="Held B."/>
            <person name="Canessa P."/>
            <person name="Larrondo L.F."/>
            <person name="Schmoll M."/>
            <person name="Druzhinina I.S."/>
            <person name="Kubicek C.P."/>
            <person name="Gaskell J.A."/>
            <person name="Kersten P."/>
            <person name="St John F."/>
            <person name="Glasner J."/>
            <person name="Sabat G."/>
            <person name="Splinter BonDurant S."/>
            <person name="Syed K."/>
            <person name="Yadav J."/>
            <person name="Mgbeahuruike A.C."/>
            <person name="Kovalchuk A."/>
            <person name="Asiegbu F.O."/>
            <person name="Lackner G."/>
            <person name="Hoffmeister D."/>
            <person name="Rencoret J."/>
            <person name="Gutierrez A."/>
            <person name="Sun H."/>
            <person name="Lindquist E."/>
            <person name="Barry K."/>
            <person name="Riley R."/>
            <person name="Grigoriev I.V."/>
            <person name="Henrissat B."/>
            <person name="Kues U."/>
            <person name="Berka R.M."/>
            <person name="Martinez A.T."/>
            <person name="Covert S.F."/>
            <person name="Blanchette R.A."/>
            <person name="Cullen D."/>
        </authorList>
    </citation>
    <scope>NUCLEOTIDE SEQUENCE [LARGE SCALE GENOMIC DNA]</scope>
    <source>
        <strain evidence="1 2">11061_1 CR5-6</strain>
    </source>
</reference>
<dbReference type="HOGENOM" id="CLU_1741255_0_0_1"/>
<dbReference type="OrthoDB" id="3100256at2759"/>
<proteinExistence type="predicted"/>
<dbReference type="Proteomes" id="UP000053257">
    <property type="component" value="Unassembled WGS sequence"/>
</dbReference>